<evidence type="ECO:0000256" key="2">
    <source>
        <dbReference type="ARBA" id="ARBA00010682"/>
    </source>
</evidence>
<dbReference type="KEGG" id="mgl:MGL_3580"/>
<dbReference type="FunCoup" id="A8QA14">
    <property type="interactions" value="480"/>
</dbReference>
<organism evidence="12 13">
    <name type="scientific">Malassezia globosa (strain ATCC MYA-4612 / CBS 7966)</name>
    <name type="common">Dandruff-associated fungus</name>
    <dbReference type="NCBI Taxonomy" id="425265"/>
    <lineage>
        <taxon>Eukaryota</taxon>
        <taxon>Fungi</taxon>
        <taxon>Dikarya</taxon>
        <taxon>Basidiomycota</taxon>
        <taxon>Ustilaginomycotina</taxon>
        <taxon>Malasseziomycetes</taxon>
        <taxon>Malasseziales</taxon>
        <taxon>Malasseziaceae</taxon>
        <taxon>Malassezia</taxon>
    </lineage>
</organism>
<dbReference type="GO" id="GO:0005739">
    <property type="term" value="C:mitochondrion"/>
    <property type="evidence" value="ECO:0007669"/>
    <property type="project" value="UniProtKB-SubCell"/>
</dbReference>
<dbReference type="RefSeq" id="XP_001729113.1">
    <property type="nucleotide sequence ID" value="XM_001729061.1"/>
</dbReference>
<accession>A8QA14</accession>
<comment type="function">
    <text evidence="10">Functions in the biosynthesis of the anionic phospholipids phosphatidylglycerol and cardiolipin.</text>
</comment>
<dbReference type="InParanoid" id="A8QA14"/>
<evidence type="ECO:0000313" key="13">
    <source>
        <dbReference type="Proteomes" id="UP000008837"/>
    </source>
</evidence>
<evidence type="ECO:0000313" key="12">
    <source>
        <dbReference type="EMBL" id="EDP41899.1"/>
    </source>
</evidence>
<dbReference type="PROSITE" id="PS50035">
    <property type="entry name" value="PLD"/>
    <property type="match status" value="1"/>
</dbReference>
<keyword evidence="3 10" id="KW-0444">Lipid biosynthesis</keyword>
<dbReference type="PANTHER" id="PTHR12586:SF1">
    <property type="entry name" value="CDP-DIACYLGLYCEROL--GLYCEROL-3-PHOSPHATE 3-PHOSPHATIDYLTRANSFERASE, MITOCHONDRIAL"/>
    <property type="match status" value="1"/>
</dbReference>
<evidence type="ECO:0000256" key="6">
    <source>
        <dbReference type="ARBA" id="ARBA00023098"/>
    </source>
</evidence>
<dbReference type="CDD" id="cd09135">
    <property type="entry name" value="PLDc_PGS1_euk_1"/>
    <property type="match status" value="1"/>
</dbReference>
<comment type="catalytic activity">
    <reaction evidence="9 10">
        <text>a CDP-1,2-diacyl-sn-glycerol + sn-glycerol 3-phosphate = a 1,2-diacyl-sn-glycero-3-phospho-(1'-sn-glycero-3'-phosphate) + CMP + H(+)</text>
        <dbReference type="Rhea" id="RHEA:12593"/>
        <dbReference type="ChEBI" id="CHEBI:15378"/>
        <dbReference type="ChEBI" id="CHEBI:57597"/>
        <dbReference type="ChEBI" id="CHEBI:58332"/>
        <dbReference type="ChEBI" id="CHEBI:60110"/>
        <dbReference type="ChEBI" id="CHEBI:60377"/>
        <dbReference type="EC" id="2.7.8.5"/>
    </reaction>
</comment>
<comment type="subcellular location">
    <subcellularLocation>
        <location evidence="10">Mitochondrion</location>
    </subcellularLocation>
</comment>
<dbReference type="PIRSF" id="PIRSF000850">
    <property type="entry name" value="Phospholipase_D_PSS"/>
    <property type="match status" value="1"/>
</dbReference>
<reference evidence="12 13" key="1">
    <citation type="journal article" date="2007" name="Proc. Natl. Acad. Sci. U.S.A.">
        <title>Dandruff-associated Malassezia genomes reveal convergent and divergent virulence traits shared with plant and human fungal pathogens.</title>
        <authorList>
            <person name="Xu J."/>
            <person name="Saunders C.W."/>
            <person name="Hu P."/>
            <person name="Grant R.A."/>
            <person name="Boekhout T."/>
            <person name="Kuramae E.E."/>
            <person name="Kronstad J.W."/>
            <person name="Deangelis Y.M."/>
            <person name="Reeder N.L."/>
            <person name="Johnstone K.R."/>
            <person name="Leland M."/>
            <person name="Fieno A.M."/>
            <person name="Begley W.M."/>
            <person name="Sun Y."/>
            <person name="Lacey M.P."/>
            <person name="Chaudhary T."/>
            <person name="Keough T."/>
            <person name="Chu L."/>
            <person name="Sears R."/>
            <person name="Yuan B."/>
            <person name="Dawson T.L.Jr."/>
        </authorList>
    </citation>
    <scope>NUCLEOTIDE SEQUENCE [LARGE SCALE GENOMIC DNA]</scope>
    <source>
        <strain evidence="13">ATCC MYA-4612 / CBS 7966</strain>
    </source>
</reference>
<dbReference type="EMBL" id="AAYY01000014">
    <property type="protein sequence ID" value="EDP41899.1"/>
    <property type="molecule type" value="Genomic_DNA"/>
</dbReference>
<keyword evidence="4 10" id="KW-0808">Transferase</keyword>
<dbReference type="EC" id="2.7.8.5" evidence="10"/>
<keyword evidence="10" id="KW-0067">ATP-binding</keyword>
<keyword evidence="7 10" id="KW-0594">Phospholipid biosynthesis</keyword>
<comment type="caution">
    <text evidence="12">The sequence shown here is derived from an EMBL/GenBank/DDBJ whole genome shotgun (WGS) entry which is preliminary data.</text>
</comment>
<evidence type="ECO:0000256" key="8">
    <source>
        <dbReference type="ARBA" id="ARBA00023264"/>
    </source>
</evidence>
<dbReference type="OrthoDB" id="10250191at2759"/>
<keyword evidence="8 10" id="KW-1208">Phospholipid metabolism</keyword>
<dbReference type="VEuPathDB" id="FungiDB:MGL_3580"/>
<dbReference type="Proteomes" id="UP000008837">
    <property type="component" value="Unassembled WGS sequence"/>
</dbReference>
<comment type="pathway">
    <text evidence="1 10">Phospholipid metabolism; phosphatidylglycerol biosynthesis; phosphatidylglycerol from CDP-diacylglycerol: step 1/2.</text>
</comment>
<dbReference type="PANTHER" id="PTHR12586">
    <property type="entry name" value="CDP-DIACYLGLYCEROL--SERINE O-PHOSPHATIDYLTRANSFERASE"/>
    <property type="match status" value="1"/>
</dbReference>
<dbReference type="GO" id="GO:0005524">
    <property type="term" value="F:ATP binding"/>
    <property type="evidence" value="ECO:0007669"/>
    <property type="project" value="UniProtKB-KW"/>
</dbReference>
<dbReference type="SUPFAM" id="SSF56024">
    <property type="entry name" value="Phospholipase D/nuclease"/>
    <property type="match status" value="1"/>
</dbReference>
<evidence type="ECO:0000256" key="7">
    <source>
        <dbReference type="ARBA" id="ARBA00023209"/>
    </source>
</evidence>
<dbReference type="GO" id="GO:0032049">
    <property type="term" value="P:cardiolipin biosynthetic process"/>
    <property type="evidence" value="ECO:0007669"/>
    <property type="project" value="InterPro"/>
</dbReference>
<keyword evidence="10" id="KW-0496">Mitochondrion</keyword>
<keyword evidence="5" id="KW-0677">Repeat</keyword>
<evidence type="ECO:0000256" key="10">
    <source>
        <dbReference type="RuleBase" id="RU365024"/>
    </source>
</evidence>
<dbReference type="STRING" id="425265.A8QA14"/>
<evidence type="ECO:0000256" key="9">
    <source>
        <dbReference type="ARBA" id="ARBA00048586"/>
    </source>
</evidence>
<evidence type="ECO:0000256" key="3">
    <source>
        <dbReference type="ARBA" id="ARBA00022516"/>
    </source>
</evidence>
<evidence type="ECO:0000256" key="5">
    <source>
        <dbReference type="ARBA" id="ARBA00022737"/>
    </source>
</evidence>
<name>A8QA14_MALGO</name>
<dbReference type="Gene3D" id="3.30.870.10">
    <property type="entry name" value="Endonuclease Chain A"/>
    <property type="match status" value="2"/>
</dbReference>
<comment type="similarity">
    <text evidence="2 10">Belongs to the CDP-alcohol phosphatidyltransferase class-II family.</text>
</comment>
<dbReference type="CDD" id="cd09137">
    <property type="entry name" value="PLDc_PGS1_euk_2"/>
    <property type="match status" value="1"/>
</dbReference>
<evidence type="ECO:0000256" key="1">
    <source>
        <dbReference type="ARBA" id="ARBA00005042"/>
    </source>
</evidence>
<dbReference type="GO" id="GO:0008444">
    <property type="term" value="F:CDP-diacylglycerol-glycerol-3-phosphate 3-phosphatidyltransferase activity"/>
    <property type="evidence" value="ECO:0007669"/>
    <property type="project" value="UniProtKB-EC"/>
</dbReference>
<gene>
    <name evidence="12" type="ORF">MGL_3580</name>
</gene>
<keyword evidence="13" id="KW-1185">Reference proteome</keyword>
<proteinExistence type="inferred from homology"/>
<dbReference type="OMA" id="HKCLAQC"/>
<feature type="domain" description="PLD phosphodiesterase" evidence="11">
    <location>
        <begin position="164"/>
        <end position="190"/>
    </location>
</feature>
<dbReference type="UniPathway" id="UPA00084">
    <property type="reaction ID" value="UER00503"/>
</dbReference>
<dbReference type="InterPro" id="IPR016270">
    <property type="entry name" value="PGS1"/>
</dbReference>
<dbReference type="GeneID" id="5853419"/>
<dbReference type="AlphaFoldDB" id="A8QA14"/>
<evidence type="ECO:0000256" key="4">
    <source>
        <dbReference type="ARBA" id="ARBA00022679"/>
    </source>
</evidence>
<evidence type="ECO:0000259" key="11">
    <source>
        <dbReference type="PROSITE" id="PS50035"/>
    </source>
</evidence>
<sequence length="588" mass="66479">MSTQRSSAIATHKAGIFGTKTNAWDEFELPEMVSEILKVPMFSVSSESIVTVRTPRQFYGLLKNKIMQAKRRIFISTLYIGREERELAIYLGQALARQPQLQLTILMDAMRATRESPSSVSSASLLSHLAAMFPNQVDIRLYATPALRPKSLKARLIGKRFNEGLGLQHMKVYGFDDDVIISGANLSRDYFIRRMDRYMLIQNHESIANYLHSLILLISRFSYELQYKGDKQLINFCREHIFDMDDFSKEHMALSQSSFHLGWDGGDGLLLSEDTDGTISAAGLWPSSETFPEKNWKDVASKTLRDFTIRWHERVKAERSHRNGDTRLIPLLQMGQLSITQETDMIPLLTDYLSALCSRIKPMQTNLARPFTTVDLTSGYFTLSGTYRSLVLSDKIHSLGTTPSSVPVVFRLVAASPEANGFYGSKGLSSRIPAAYTFLEKEFWKQVVAKSLHEPLKPDGGSSIFDLTDPVSQGSLAPVELREWSKYGWTYHQKGIWISLPSHNNQALQPSTTLIGSSNFGSRSEKLDLECTLFMTTKATPLKAVLAEEVLEMRECARELMNSKTFDSPERKVDIVTRFLTKLVKYML</sequence>
<keyword evidence="6 10" id="KW-0443">Lipid metabolism</keyword>
<dbReference type="InterPro" id="IPR001736">
    <property type="entry name" value="PLipase_D/transphosphatidylase"/>
</dbReference>
<dbReference type="SMART" id="SM00155">
    <property type="entry name" value="PLDc"/>
    <property type="match status" value="2"/>
</dbReference>
<keyword evidence="10" id="KW-0547">Nucleotide-binding</keyword>
<protein>
    <recommendedName>
        <fullName evidence="10">CDP-diacylglycerol--glycerol-3-phosphate 3-phosphatidyltransferase</fullName>
        <ecNumber evidence="10">2.7.8.5</ecNumber>
    </recommendedName>
</protein>